<dbReference type="AlphaFoldDB" id="A0AA87ZW46"/>
<evidence type="ECO:0000256" key="2">
    <source>
        <dbReference type="ARBA" id="ARBA00006213"/>
    </source>
</evidence>
<dbReference type="PANTHER" id="PTHR31376">
    <property type="entry name" value="OS09G0467300 PROTEIN-RELATED"/>
    <property type="match status" value="1"/>
</dbReference>
<evidence type="ECO:0000313" key="8">
    <source>
        <dbReference type="EMBL" id="GMN43338.1"/>
    </source>
</evidence>
<dbReference type="EMBL" id="BTGU01000016">
    <property type="protein sequence ID" value="GMN43338.1"/>
    <property type="molecule type" value="Genomic_DNA"/>
</dbReference>
<proteinExistence type="inferred from homology"/>
<dbReference type="PANTHER" id="PTHR31376:SF17">
    <property type="entry name" value="PURINE PERMEASE 21-RELATED"/>
    <property type="match status" value="1"/>
</dbReference>
<keyword evidence="6 7" id="KW-0472">Membrane</keyword>
<keyword evidence="9" id="KW-1185">Reference proteome</keyword>
<dbReference type="Proteomes" id="UP001187192">
    <property type="component" value="Unassembled WGS sequence"/>
</dbReference>
<dbReference type="GO" id="GO:0016020">
    <property type="term" value="C:membrane"/>
    <property type="evidence" value="ECO:0007669"/>
    <property type="project" value="UniProtKB-SubCell"/>
</dbReference>
<evidence type="ECO:0000256" key="1">
    <source>
        <dbReference type="ARBA" id="ARBA00004370"/>
    </source>
</evidence>
<name>A0AA87ZW46_FICCA</name>
<keyword evidence="4 7" id="KW-0812">Transmembrane</keyword>
<dbReference type="GO" id="GO:0015211">
    <property type="term" value="F:purine nucleoside transmembrane transporter activity"/>
    <property type="evidence" value="ECO:0007669"/>
    <property type="project" value="InterPro"/>
</dbReference>
<dbReference type="Pfam" id="PF16913">
    <property type="entry name" value="PUNUT"/>
    <property type="match status" value="1"/>
</dbReference>
<keyword evidence="5 7" id="KW-1133">Transmembrane helix</keyword>
<feature type="transmembrane region" description="Helical" evidence="7">
    <location>
        <begin position="85"/>
        <end position="106"/>
    </location>
</feature>
<dbReference type="InterPro" id="IPR030182">
    <property type="entry name" value="PUP_plant"/>
</dbReference>
<evidence type="ECO:0000256" key="4">
    <source>
        <dbReference type="ARBA" id="ARBA00022692"/>
    </source>
</evidence>
<sequence length="130" mass="14683">MGETKELQLITVEENNGANSPGHTDLSNPTTVRRARNYNWWIGTAVYVFLRLGKESDLLTLTWTDVAWQVYAIGVVRLILEVSLLFSNVISVFGLANIPVLVLFFFNEKMDGLMAMAMLLAIWGFTSYVY</sequence>
<evidence type="ECO:0000313" key="9">
    <source>
        <dbReference type="Proteomes" id="UP001187192"/>
    </source>
</evidence>
<evidence type="ECO:0000256" key="5">
    <source>
        <dbReference type="ARBA" id="ARBA00022989"/>
    </source>
</evidence>
<comment type="similarity">
    <text evidence="2">Belongs to the purine permeases (TC 2.A.7.14) family.</text>
</comment>
<evidence type="ECO:0000256" key="3">
    <source>
        <dbReference type="ARBA" id="ARBA00022448"/>
    </source>
</evidence>
<keyword evidence="3" id="KW-0813">Transport</keyword>
<reference evidence="8" key="1">
    <citation type="submission" date="2023-07" db="EMBL/GenBank/DDBJ databases">
        <title>draft genome sequence of fig (Ficus carica).</title>
        <authorList>
            <person name="Takahashi T."/>
            <person name="Nishimura K."/>
        </authorList>
    </citation>
    <scope>NUCLEOTIDE SEQUENCE</scope>
</reference>
<dbReference type="GO" id="GO:0005345">
    <property type="term" value="F:purine nucleobase transmembrane transporter activity"/>
    <property type="evidence" value="ECO:0007669"/>
    <property type="project" value="UniProtKB-ARBA"/>
</dbReference>
<feature type="transmembrane region" description="Helical" evidence="7">
    <location>
        <begin position="113"/>
        <end position="129"/>
    </location>
</feature>
<protein>
    <submittedName>
        <fullName evidence="8">Uncharacterized protein</fullName>
    </submittedName>
</protein>
<evidence type="ECO:0000256" key="7">
    <source>
        <dbReference type="SAM" id="Phobius"/>
    </source>
</evidence>
<evidence type="ECO:0000256" key="6">
    <source>
        <dbReference type="ARBA" id="ARBA00023136"/>
    </source>
</evidence>
<comment type="caution">
    <text evidence="8">The sequence shown here is derived from an EMBL/GenBank/DDBJ whole genome shotgun (WGS) entry which is preliminary data.</text>
</comment>
<comment type="subcellular location">
    <subcellularLocation>
        <location evidence="1">Membrane</location>
    </subcellularLocation>
</comment>
<accession>A0AA87ZW46</accession>
<gene>
    <name evidence="8" type="ORF">TIFTF001_012541</name>
</gene>
<organism evidence="8 9">
    <name type="scientific">Ficus carica</name>
    <name type="common">Common fig</name>
    <dbReference type="NCBI Taxonomy" id="3494"/>
    <lineage>
        <taxon>Eukaryota</taxon>
        <taxon>Viridiplantae</taxon>
        <taxon>Streptophyta</taxon>
        <taxon>Embryophyta</taxon>
        <taxon>Tracheophyta</taxon>
        <taxon>Spermatophyta</taxon>
        <taxon>Magnoliopsida</taxon>
        <taxon>eudicotyledons</taxon>
        <taxon>Gunneridae</taxon>
        <taxon>Pentapetalae</taxon>
        <taxon>rosids</taxon>
        <taxon>fabids</taxon>
        <taxon>Rosales</taxon>
        <taxon>Moraceae</taxon>
        <taxon>Ficeae</taxon>
        <taxon>Ficus</taxon>
    </lineage>
</organism>